<dbReference type="GO" id="GO:0008239">
    <property type="term" value="F:dipeptidyl-peptidase activity"/>
    <property type="evidence" value="ECO:0007669"/>
    <property type="project" value="UniProtKB-EC"/>
</dbReference>
<keyword evidence="1" id="KW-0732">Signal</keyword>
<dbReference type="EC" id="3.4.14.5" evidence="4"/>
<feature type="signal peptide" evidence="1">
    <location>
        <begin position="1"/>
        <end position="19"/>
    </location>
</feature>
<evidence type="ECO:0000313" key="5">
    <source>
        <dbReference type="Proteomes" id="UP000546701"/>
    </source>
</evidence>
<accession>A0A7W9BPH5</accession>
<organism evidence="4 5">
    <name type="scientific">Sphingomonas prati</name>
    <dbReference type="NCBI Taxonomy" id="1843237"/>
    <lineage>
        <taxon>Bacteria</taxon>
        <taxon>Pseudomonadati</taxon>
        <taxon>Pseudomonadota</taxon>
        <taxon>Alphaproteobacteria</taxon>
        <taxon>Sphingomonadales</taxon>
        <taxon>Sphingomonadaceae</taxon>
        <taxon>Sphingomonas</taxon>
    </lineage>
</organism>
<dbReference type="Gene3D" id="3.40.50.1820">
    <property type="entry name" value="alpha/beta hydrolase"/>
    <property type="match status" value="1"/>
</dbReference>
<dbReference type="SUPFAM" id="SSF82171">
    <property type="entry name" value="DPP6 N-terminal domain-like"/>
    <property type="match status" value="1"/>
</dbReference>
<dbReference type="Pfam" id="PF00326">
    <property type="entry name" value="Peptidase_S9"/>
    <property type="match status" value="1"/>
</dbReference>
<dbReference type="EMBL" id="JACIJR010000001">
    <property type="protein sequence ID" value="MBB5727695.1"/>
    <property type="molecule type" value="Genomic_DNA"/>
</dbReference>
<dbReference type="PANTHER" id="PTHR11731:SF193">
    <property type="entry name" value="DIPEPTIDYL PEPTIDASE 9"/>
    <property type="match status" value="1"/>
</dbReference>
<keyword evidence="5" id="KW-1185">Reference proteome</keyword>
<dbReference type="PANTHER" id="PTHR11731">
    <property type="entry name" value="PROTEASE FAMILY S9B,C DIPEPTIDYL-PEPTIDASE IV-RELATED"/>
    <property type="match status" value="1"/>
</dbReference>
<evidence type="ECO:0000313" key="4">
    <source>
        <dbReference type="EMBL" id="MBB5727695.1"/>
    </source>
</evidence>
<dbReference type="InterPro" id="IPR029058">
    <property type="entry name" value="AB_hydrolase_fold"/>
</dbReference>
<evidence type="ECO:0000259" key="2">
    <source>
        <dbReference type="Pfam" id="PF00326"/>
    </source>
</evidence>
<name>A0A7W9BPH5_9SPHN</name>
<feature type="chain" id="PRO_5031205759" evidence="1">
    <location>
        <begin position="20"/>
        <end position="747"/>
    </location>
</feature>
<comment type="caution">
    <text evidence="4">The sequence shown here is derived from an EMBL/GenBank/DDBJ whole genome shotgun (WGS) entry which is preliminary data.</text>
</comment>
<dbReference type="Pfam" id="PF00930">
    <property type="entry name" value="DPPIV_N"/>
    <property type="match status" value="1"/>
</dbReference>
<dbReference type="AlphaFoldDB" id="A0A7W9BPH5"/>
<sequence length="747" mass="81757">MSLRVPIVLAALLSTAAGAQTVPAPAATQPPRLTLDRVFESPSLNGSVPRSPKLSPDGTLATLLRARADDRDRYDLWAVDTTTGQSRMLVDSAKVGSGAEISEAEKMRRERARVGGTRGIVDYDWAPDGKSILVPIDGDLYLAGLNGTVRRLTATPTSEVDAEVSTGGRYVSFVRDQDLYVVDTGSGVERRLTSGGGGTVTWGSAEFVAQEEMDRHTGHWWAPNDARIAVARVDESKVKVVTRASIGAEGTRLYEQRYPAAGTPNAEIQLYVMAPDGTGRVKVDLGTDPDFYLARVDWSKDGGSLYVQRESRDQHRLDLLEVDPDTGKSKLLFSETAKTWINLNDGLHSLADGSLIWMSERSGYAHLYRYTRGKWSTLTKGDWAVKDVVGVDEVAGKVYFLANRDSPIEQQLYSVDLTKPKAPAQLTEAGWFNGATMDKSATKALVFRSNPTQPPQVYLADAAGTRVAWIEENRLDATHPYAPYLPRHVVPVFGTLKAKDGSELQYKLLSPPREPGKKYPVFVQVYGGPGAGRQVTRSWGPAIQQYLVERGWIVFSIDGRGTPDRGAAFENQIYKAMGTVEVEDQLTGVNWLKSQAFVDPGKIAVNGWSYGGYMALKLLEKAPGVFAAGVSGAPVTRWGLYDTHYTERYMGNPVTDPKPYAASDALPFATQIRDPLLMLHGMADDNVVFENSTAFYAKLQEAKLPFEMMAYPGKTHGVSGEGAQTHVWRTITDFLERRVVGVEPPAK</sequence>
<reference evidence="4 5" key="1">
    <citation type="submission" date="2020-08" db="EMBL/GenBank/DDBJ databases">
        <title>Genomic Encyclopedia of Type Strains, Phase IV (KMG-IV): sequencing the most valuable type-strain genomes for metagenomic binning, comparative biology and taxonomic classification.</title>
        <authorList>
            <person name="Goeker M."/>
        </authorList>
    </citation>
    <scope>NUCLEOTIDE SEQUENCE [LARGE SCALE GENOMIC DNA]</scope>
    <source>
        <strain evidence="4 5">DSM 103336</strain>
    </source>
</reference>
<dbReference type="RefSeq" id="WP_157175282.1">
    <property type="nucleotide sequence ID" value="NZ_BMJP01000001.1"/>
</dbReference>
<dbReference type="Proteomes" id="UP000546701">
    <property type="component" value="Unassembled WGS sequence"/>
</dbReference>
<gene>
    <name evidence="4" type="ORF">FHS99_000151</name>
</gene>
<protein>
    <submittedName>
        <fullName evidence="4">Dipeptidyl-peptidase-4</fullName>
        <ecNumber evidence="4">3.4.14.5</ecNumber>
    </submittedName>
</protein>
<dbReference type="GO" id="GO:0008236">
    <property type="term" value="F:serine-type peptidase activity"/>
    <property type="evidence" value="ECO:0007669"/>
    <property type="project" value="InterPro"/>
</dbReference>
<evidence type="ECO:0000256" key="1">
    <source>
        <dbReference type="SAM" id="SignalP"/>
    </source>
</evidence>
<dbReference type="InterPro" id="IPR050278">
    <property type="entry name" value="Serine_Prot_S9B/DPPIV"/>
</dbReference>
<dbReference type="OrthoDB" id="1094230at2"/>
<dbReference type="GO" id="GO:0006508">
    <property type="term" value="P:proteolysis"/>
    <property type="evidence" value="ECO:0007669"/>
    <property type="project" value="InterPro"/>
</dbReference>
<keyword evidence="4" id="KW-0378">Hydrolase</keyword>
<dbReference type="Gene3D" id="2.140.10.30">
    <property type="entry name" value="Dipeptidylpeptidase IV, N-terminal domain"/>
    <property type="match status" value="1"/>
</dbReference>
<dbReference type="InterPro" id="IPR002469">
    <property type="entry name" value="Peptidase_S9B_N"/>
</dbReference>
<proteinExistence type="predicted"/>
<dbReference type="SUPFAM" id="SSF53474">
    <property type="entry name" value="alpha/beta-Hydrolases"/>
    <property type="match status" value="1"/>
</dbReference>
<feature type="domain" description="Dipeptidylpeptidase IV N-terminal" evidence="3">
    <location>
        <begin position="135"/>
        <end position="455"/>
    </location>
</feature>
<feature type="domain" description="Peptidase S9 prolyl oligopeptidase catalytic" evidence="2">
    <location>
        <begin position="544"/>
        <end position="737"/>
    </location>
</feature>
<evidence type="ECO:0000259" key="3">
    <source>
        <dbReference type="Pfam" id="PF00930"/>
    </source>
</evidence>
<dbReference type="InterPro" id="IPR001375">
    <property type="entry name" value="Peptidase_S9_cat"/>
</dbReference>